<feature type="domain" description="DUF305" evidence="2">
    <location>
        <begin position="32"/>
        <end position="116"/>
    </location>
</feature>
<dbReference type="PANTHER" id="PTHR36933">
    <property type="entry name" value="SLL0788 PROTEIN"/>
    <property type="match status" value="1"/>
</dbReference>
<feature type="signal peptide" evidence="1">
    <location>
        <begin position="1"/>
        <end position="18"/>
    </location>
</feature>
<protein>
    <submittedName>
        <fullName evidence="3">DUF305 domain-containing protein</fullName>
    </submittedName>
</protein>
<dbReference type="InterPro" id="IPR005183">
    <property type="entry name" value="DUF305_CopM-like"/>
</dbReference>
<gene>
    <name evidence="3" type="ORF">F3K02_24505</name>
</gene>
<dbReference type="Proteomes" id="UP000545507">
    <property type="component" value="Unassembled WGS sequence"/>
</dbReference>
<evidence type="ECO:0000259" key="2">
    <source>
        <dbReference type="Pfam" id="PF03713"/>
    </source>
</evidence>
<evidence type="ECO:0000313" key="3">
    <source>
        <dbReference type="EMBL" id="NWF48391.1"/>
    </source>
</evidence>
<dbReference type="PANTHER" id="PTHR36933:SF1">
    <property type="entry name" value="SLL0788 PROTEIN"/>
    <property type="match status" value="1"/>
</dbReference>
<dbReference type="AlphaFoldDB" id="A0A7Y8L0I0"/>
<dbReference type="Gene3D" id="1.20.1260.10">
    <property type="match status" value="1"/>
</dbReference>
<keyword evidence="4" id="KW-1185">Reference proteome</keyword>
<accession>A0A7Y8L0I0</accession>
<reference evidence="3 4" key="1">
    <citation type="submission" date="2019-09" db="EMBL/GenBank/DDBJ databases">
        <title>Hydrogenophaga aromatica sp. nov., isolated from a para-xylene-degrading enrichment culture.</title>
        <authorList>
            <person name="Tancsics A."/>
            <person name="Banerjee S."/>
        </authorList>
    </citation>
    <scope>NUCLEOTIDE SEQUENCE [LARGE SCALE GENOMIC DNA]</scope>
    <source>
        <strain evidence="3 4">D2P1</strain>
    </source>
</reference>
<dbReference type="InterPro" id="IPR009078">
    <property type="entry name" value="Ferritin-like_SF"/>
</dbReference>
<proteinExistence type="predicted"/>
<dbReference type="EMBL" id="VYGV01000027">
    <property type="protein sequence ID" value="NWF48391.1"/>
    <property type="molecule type" value="Genomic_DNA"/>
</dbReference>
<evidence type="ECO:0000313" key="4">
    <source>
        <dbReference type="Proteomes" id="UP000545507"/>
    </source>
</evidence>
<feature type="chain" id="PRO_5030754901" evidence="1">
    <location>
        <begin position="19"/>
        <end position="120"/>
    </location>
</feature>
<dbReference type="SUPFAM" id="SSF47240">
    <property type="entry name" value="Ferritin-like"/>
    <property type="match status" value="1"/>
</dbReference>
<dbReference type="InterPro" id="IPR012347">
    <property type="entry name" value="Ferritin-like"/>
</dbReference>
<organism evidence="3 4">
    <name type="scientific">Hydrogenophaga aromaticivorans</name>
    <dbReference type="NCBI Taxonomy" id="2610898"/>
    <lineage>
        <taxon>Bacteria</taxon>
        <taxon>Pseudomonadati</taxon>
        <taxon>Pseudomonadota</taxon>
        <taxon>Betaproteobacteria</taxon>
        <taxon>Burkholderiales</taxon>
        <taxon>Comamonadaceae</taxon>
        <taxon>Hydrogenophaga</taxon>
    </lineage>
</organism>
<evidence type="ECO:0000256" key="1">
    <source>
        <dbReference type="SAM" id="SignalP"/>
    </source>
</evidence>
<sequence length="120" mass="12992">MKKTVTLLWLATAGLAWAQATDPHAGHHAAAPAAAQVSPSNAEYEAANAKMHKDMAIPLTGDADRDFLAGMIPHHQGAIDMARVVLKHGKDPKVRQLAEQVIAAQEKEIGMMREWLAQPR</sequence>
<name>A0A7Y8L0I0_9BURK</name>
<dbReference type="Pfam" id="PF03713">
    <property type="entry name" value="DUF305"/>
    <property type="match status" value="1"/>
</dbReference>
<dbReference type="RefSeq" id="WP_177139015.1">
    <property type="nucleotide sequence ID" value="NZ_VYGV01000027.1"/>
</dbReference>
<comment type="caution">
    <text evidence="3">The sequence shown here is derived from an EMBL/GenBank/DDBJ whole genome shotgun (WGS) entry which is preliminary data.</text>
</comment>
<keyword evidence="1" id="KW-0732">Signal</keyword>